<comment type="caution">
    <text evidence="3">The sequence shown here is derived from an EMBL/GenBank/DDBJ whole genome shotgun (WGS) entry which is preliminary data.</text>
</comment>
<evidence type="ECO:0000313" key="3">
    <source>
        <dbReference type="EMBL" id="MFE9171907.1"/>
    </source>
</evidence>
<dbReference type="Proteomes" id="UP001601197">
    <property type="component" value="Unassembled WGS sequence"/>
</dbReference>
<feature type="region of interest" description="Disordered" evidence="1">
    <location>
        <begin position="1"/>
        <end position="24"/>
    </location>
</feature>
<protein>
    <submittedName>
        <fullName evidence="3">Transposase</fullName>
    </submittedName>
</protein>
<dbReference type="InterPro" id="IPR025161">
    <property type="entry name" value="IS402-like_dom"/>
</dbReference>
<dbReference type="InterPro" id="IPR052909">
    <property type="entry name" value="Transposase_6_like"/>
</dbReference>
<sequence>MLHRVRTGVQWRDPPRRCGPRKTAHERHRLWPAGGTWARLPQQVRAAADVAGESDWGVSADPTTVRAHRHAAGTPPHQPFVTPALPRGLALAKNSTAPAIGR</sequence>
<dbReference type="PANTHER" id="PTHR46637">
    <property type="entry name" value="TIS1421-TRANSPOSASE PROTEIN A"/>
    <property type="match status" value="1"/>
</dbReference>
<keyword evidence="4" id="KW-1185">Reference proteome</keyword>
<organism evidence="3 4">
    <name type="scientific">Streptomyces kebangsaanensis</name>
    <dbReference type="NCBI Taxonomy" id="864058"/>
    <lineage>
        <taxon>Bacteria</taxon>
        <taxon>Bacillati</taxon>
        <taxon>Actinomycetota</taxon>
        <taxon>Actinomycetes</taxon>
        <taxon>Kitasatosporales</taxon>
        <taxon>Streptomycetaceae</taxon>
        <taxon>Streptomyces</taxon>
    </lineage>
</organism>
<proteinExistence type="predicted"/>
<feature type="domain" description="Insertion element IS402-like" evidence="2">
    <location>
        <begin position="1"/>
        <end position="40"/>
    </location>
</feature>
<dbReference type="PANTHER" id="PTHR46637:SF1">
    <property type="entry name" value="BLL5188 PROTEIN"/>
    <property type="match status" value="1"/>
</dbReference>
<evidence type="ECO:0000259" key="2">
    <source>
        <dbReference type="Pfam" id="PF13340"/>
    </source>
</evidence>
<evidence type="ECO:0000313" key="4">
    <source>
        <dbReference type="Proteomes" id="UP001601197"/>
    </source>
</evidence>
<reference evidence="3 4" key="1">
    <citation type="submission" date="2024-10" db="EMBL/GenBank/DDBJ databases">
        <title>The Natural Products Discovery Center: Release of the First 8490 Sequenced Strains for Exploring Actinobacteria Biosynthetic Diversity.</title>
        <authorList>
            <person name="Kalkreuter E."/>
            <person name="Kautsar S.A."/>
            <person name="Yang D."/>
            <person name="Bader C.D."/>
            <person name="Teijaro C.N."/>
            <person name="Fluegel L."/>
            <person name="Davis C.M."/>
            <person name="Simpson J.R."/>
            <person name="Lauterbach L."/>
            <person name="Steele A.D."/>
            <person name="Gui C."/>
            <person name="Meng S."/>
            <person name="Li G."/>
            <person name="Viehrig K."/>
            <person name="Ye F."/>
            <person name="Su P."/>
            <person name="Kiefer A.F."/>
            <person name="Nichols A."/>
            <person name="Cepeda A.J."/>
            <person name="Yan W."/>
            <person name="Fan B."/>
            <person name="Jiang Y."/>
            <person name="Adhikari A."/>
            <person name="Zheng C.-J."/>
            <person name="Schuster L."/>
            <person name="Cowan T.M."/>
            <person name="Smanski M.J."/>
            <person name="Chevrette M.G."/>
            <person name="De Carvalho L.P.S."/>
            <person name="Shen B."/>
        </authorList>
    </citation>
    <scope>NUCLEOTIDE SEQUENCE [LARGE SCALE GENOMIC DNA]</scope>
    <source>
        <strain evidence="3 4">NPDC007147</strain>
    </source>
</reference>
<name>A0ABW6KVI5_9ACTN</name>
<dbReference type="EMBL" id="JBIAFJ010000018">
    <property type="protein sequence ID" value="MFE9171907.1"/>
    <property type="molecule type" value="Genomic_DNA"/>
</dbReference>
<evidence type="ECO:0000256" key="1">
    <source>
        <dbReference type="SAM" id="MobiDB-lite"/>
    </source>
</evidence>
<dbReference type="Pfam" id="PF13340">
    <property type="entry name" value="DUF4096"/>
    <property type="match status" value="1"/>
</dbReference>
<gene>
    <name evidence="3" type="ORF">ACFYNZ_20845</name>
</gene>
<accession>A0ABW6KVI5</accession>
<dbReference type="RefSeq" id="WP_388349176.1">
    <property type="nucleotide sequence ID" value="NZ_JBIAFJ010000018.1"/>
</dbReference>